<keyword evidence="4 6" id="KW-1133">Transmembrane helix</keyword>
<evidence type="ECO:0000256" key="5">
    <source>
        <dbReference type="ARBA" id="ARBA00023136"/>
    </source>
</evidence>
<dbReference type="EMBL" id="FOVJ01000002">
    <property type="protein sequence ID" value="SFN62908.1"/>
    <property type="molecule type" value="Genomic_DNA"/>
</dbReference>
<keyword evidence="2" id="KW-1003">Cell membrane</keyword>
<feature type="transmembrane region" description="Helical" evidence="6">
    <location>
        <begin position="12"/>
        <end position="30"/>
    </location>
</feature>
<dbReference type="GO" id="GO:0005886">
    <property type="term" value="C:plasma membrane"/>
    <property type="evidence" value="ECO:0007669"/>
    <property type="project" value="UniProtKB-SubCell"/>
</dbReference>
<feature type="transmembrane region" description="Helical" evidence="6">
    <location>
        <begin position="42"/>
        <end position="59"/>
    </location>
</feature>
<evidence type="ECO:0000256" key="2">
    <source>
        <dbReference type="ARBA" id="ARBA00022475"/>
    </source>
</evidence>
<name>A0A1I5AKG2_9PROT</name>
<feature type="transmembrane region" description="Helical" evidence="6">
    <location>
        <begin position="190"/>
        <end position="210"/>
    </location>
</feature>
<evidence type="ECO:0000256" key="6">
    <source>
        <dbReference type="SAM" id="Phobius"/>
    </source>
</evidence>
<evidence type="ECO:0000256" key="3">
    <source>
        <dbReference type="ARBA" id="ARBA00022692"/>
    </source>
</evidence>
<dbReference type="InterPro" id="IPR019108">
    <property type="entry name" value="Caa3_assmbl_CtaG-rel"/>
</dbReference>
<dbReference type="STRING" id="1266925.GCA_000619905_01239"/>
<dbReference type="RefSeq" id="WP_074796092.1">
    <property type="nucleotide sequence ID" value="NZ_FOVJ01000002.1"/>
</dbReference>
<feature type="transmembrane region" description="Helical" evidence="6">
    <location>
        <begin position="236"/>
        <end position="257"/>
    </location>
</feature>
<dbReference type="OrthoDB" id="9808789at2"/>
<keyword evidence="5 6" id="KW-0472">Membrane</keyword>
<accession>A0A1I5AKG2</accession>
<evidence type="ECO:0000313" key="7">
    <source>
        <dbReference type="EMBL" id="SFN62908.1"/>
    </source>
</evidence>
<evidence type="ECO:0000256" key="1">
    <source>
        <dbReference type="ARBA" id="ARBA00004651"/>
    </source>
</evidence>
<dbReference type="AlphaFoldDB" id="A0A1I5AKG2"/>
<dbReference type="Proteomes" id="UP000183107">
    <property type="component" value="Unassembled WGS sequence"/>
</dbReference>
<protein>
    <submittedName>
        <fullName evidence="7">Putative membrane protein</fullName>
    </submittedName>
</protein>
<feature type="transmembrane region" description="Helical" evidence="6">
    <location>
        <begin position="79"/>
        <end position="97"/>
    </location>
</feature>
<gene>
    <name evidence="7" type="ORF">SAMN05216386_1430</name>
</gene>
<evidence type="ECO:0000313" key="8">
    <source>
        <dbReference type="Proteomes" id="UP000183107"/>
    </source>
</evidence>
<feature type="transmembrane region" description="Helical" evidence="6">
    <location>
        <begin position="160"/>
        <end position="178"/>
    </location>
</feature>
<keyword evidence="8" id="KW-1185">Reference proteome</keyword>
<organism evidence="7 8">
    <name type="scientific">Nitrosospira briensis</name>
    <dbReference type="NCBI Taxonomy" id="35799"/>
    <lineage>
        <taxon>Bacteria</taxon>
        <taxon>Pseudomonadati</taxon>
        <taxon>Pseudomonadota</taxon>
        <taxon>Betaproteobacteria</taxon>
        <taxon>Nitrosomonadales</taxon>
        <taxon>Nitrosomonadaceae</taxon>
        <taxon>Nitrosospira</taxon>
    </lineage>
</organism>
<keyword evidence="3 6" id="KW-0812">Transmembrane</keyword>
<sequence>MDWLYWFKPWEASILVAGATAVAAILFLKGSARSKPSFQQKSYFWAGLVSVYLVSHTQFDYYSEHQFFIHRLQHLVLHHLGPFLIVLSRPSATLLGGMPPRIRRVFRLMAGWRPVQYLIRALCNPIVAVTLFCGLIGFWLLPAIHFTAMIDWRLYRLMNWSMFVNGLIFWGLVLHPGPILSVRLSPGSRIVMMLAVAPPQIVMGAMIFFASQELYPIYTICGRAIGGLSALADQQIGGIILWIHGAMMSAIGVLIVVRNELMPRKHVRQEQSS</sequence>
<evidence type="ECO:0000256" key="4">
    <source>
        <dbReference type="ARBA" id="ARBA00022989"/>
    </source>
</evidence>
<reference evidence="8" key="1">
    <citation type="submission" date="2016-10" db="EMBL/GenBank/DDBJ databases">
        <authorList>
            <person name="Varghese N."/>
        </authorList>
    </citation>
    <scope>NUCLEOTIDE SEQUENCE [LARGE SCALE GENOMIC DNA]</scope>
    <source>
        <strain evidence="8">Nsp8</strain>
    </source>
</reference>
<feature type="transmembrane region" description="Helical" evidence="6">
    <location>
        <begin position="117"/>
        <end position="140"/>
    </location>
</feature>
<comment type="subcellular location">
    <subcellularLocation>
        <location evidence="1">Cell membrane</location>
        <topology evidence="1">Multi-pass membrane protein</topology>
    </subcellularLocation>
</comment>
<proteinExistence type="predicted"/>
<dbReference type="Pfam" id="PF09678">
    <property type="entry name" value="Caa3_CtaG"/>
    <property type="match status" value="1"/>
</dbReference>